<proteinExistence type="predicted"/>
<dbReference type="InterPro" id="IPR021146">
    <property type="entry name" value="Phage_gp6-like_head-tail"/>
</dbReference>
<dbReference type="AlphaFoldDB" id="A0AAX1WVU3"/>
<dbReference type="Proteomes" id="UP000271868">
    <property type="component" value="Unassembled WGS sequence"/>
</dbReference>
<accession>A0AAX1WVU3</accession>
<dbReference type="Pfam" id="PF05135">
    <property type="entry name" value="Phage_connect_1"/>
    <property type="match status" value="1"/>
</dbReference>
<sequence length="91" mass="9924">MLTLPEVKLHCRIDHGDEDTLLQSMIDAATASVGDYINATEPLDATAPAPVKAAAMLLVGDLYANREALVERPLSKNPTFERLLAPYRVYA</sequence>
<dbReference type="Gene3D" id="1.10.3230.30">
    <property type="entry name" value="Phage gp6-like head-tail connector protein"/>
    <property type="match status" value="1"/>
</dbReference>
<dbReference type="InterPro" id="IPR006450">
    <property type="entry name" value="Phage_HK97_gp6-like"/>
</dbReference>
<keyword evidence="2" id="KW-1185">Reference proteome</keyword>
<dbReference type="EMBL" id="RJVL01000003">
    <property type="protein sequence ID" value="ROR47973.1"/>
    <property type="molecule type" value="Genomic_DNA"/>
</dbReference>
<organism evidence="1 2">
    <name type="scientific">Diaphorobacter nitroreducens</name>
    <dbReference type="NCBI Taxonomy" id="164759"/>
    <lineage>
        <taxon>Bacteria</taxon>
        <taxon>Pseudomonadati</taxon>
        <taxon>Pseudomonadota</taxon>
        <taxon>Betaproteobacteria</taxon>
        <taxon>Burkholderiales</taxon>
        <taxon>Comamonadaceae</taxon>
        <taxon>Diaphorobacter</taxon>
    </lineage>
</organism>
<gene>
    <name evidence="1" type="ORF">EDC60_1478</name>
</gene>
<evidence type="ECO:0000313" key="2">
    <source>
        <dbReference type="Proteomes" id="UP000271868"/>
    </source>
</evidence>
<dbReference type="RefSeq" id="WP_123675649.1">
    <property type="nucleotide sequence ID" value="NZ_RJVL01000003.1"/>
</dbReference>
<comment type="caution">
    <text evidence="1">The sequence shown here is derived from an EMBL/GenBank/DDBJ whole genome shotgun (WGS) entry which is preliminary data.</text>
</comment>
<dbReference type="CDD" id="cd08054">
    <property type="entry name" value="gp6"/>
    <property type="match status" value="1"/>
</dbReference>
<protein>
    <submittedName>
        <fullName evidence="1">Phage protein (Predicted DNA packaging)</fullName>
    </submittedName>
</protein>
<name>A0AAX1WVU3_9BURK</name>
<reference evidence="1 2" key="1">
    <citation type="submission" date="2018-11" db="EMBL/GenBank/DDBJ databases">
        <title>Genomic Encyclopedia of Type Strains, Phase IV (KMG-IV): sequencing the most valuable type-strain genomes for metagenomic binning, comparative biology and taxonomic classification.</title>
        <authorList>
            <person name="Goeker M."/>
        </authorList>
    </citation>
    <scope>NUCLEOTIDE SEQUENCE [LARGE SCALE GENOMIC DNA]</scope>
    <source>
        <strain evidence="1 2">DSM 15985</strain>
    </source>
</reference>
<dbReference type="NCBIfam" id="TIGR01560">
    <property type="entry name" value="put_DNA_pack"/>
    <property type="match status" value="1"/>
</dbReference>
<evidence type="ECO:0000313" key="1">
    <source>
        <dbReference type="EMBL" id="ROR47973.1"/>
    </source>
</evidence>